<reference evidence="1 3" key="1">
    <citation type="journal article" date="2008" name="Science">
        <title>The Physcomitrella genome reveals evolutionary insights into the conquest of land by plants.</title>
        <authorList>
            <person name="Rensing S."/>
            <person name="Lang D."/>
            <person name="Zimmer A."/>
            <person name="Terry A."/>
            <person name="Salamov A."/>
            <person name="Shapiro H."/>
            <person name="Nishiyama T."/>
            <person name="Perroud P.-F."/>
            <person name="Lindquist E."/>
            <person name="Kamisugi Y."/>
            <person name="Tanahashi T."/>
            <person name="Sakakibara K."/>
            <person name="Fujita T."/>
            <person name="Oishi K."/>
            <person name="Shin-I T."/>
            <person name="Kuroki Y."/>
            <person name="Toyoda A."/>
            <person name="Suzuki Y."/>
            <person name="Hashimoto A."/>
            <person name="Yamaguchi K."/>
            <person name="Sugano A."/>
            <person name="Kohara Y."/>
            <person name="Fujiyama A."/>
            <person name="Anterola A."/>
            <person name="Aoki S."/>
            <person name="Ashton N."/>
            <person name="Barbazuk W.B."/>
            <person name="Barker E."/>
            <person name="Bennetzen J."/>
            <person name="Bezanilla M."/>
            <person name="Blankenship R."/>
            <person name="Cho S.H."/>
            <person name="Dutcher S."/>
            <person name="Estelle M."/>
            <person name="Fawcett J.A."/>
            <person name="Gundlach H."/>
            <person name="Hanada K."/>
            <person name="Heyl A."/>
            <person name="Hicks K.A."/>
            <person name="Hugh J."/>
            <person name="Lohr M."/>
            <person name="Mayer K."/>
            <person name="Melkozernov A."/>
            <person name="Murata T."/>
            <person name="Nelson D."/>
            <person name="Pils B."/>
            <person name="Prigge M."/>
            <person name="Reiss B."/>
            <person name="Renner T."/>
            <person name="Rombauts S."/>
            <person name="Rushton P."/>
            <person name="Sanderfoot A."/>
            <person name="Schween G."/>
            <person name="Shiu S.-H."/>
            <person name="Stueber K."/>
            <person name="Theodoulou F.L."/>
            <person name="Tu H."/>
            <person name="Van de Peer Y."/>
            <person name="Verrier P.J."/>
            <person name="Waters E."/>
            <person name="Wood A."/>
            <person name="Yang L."/>
            <person name="Cove D."/>
            <person name="Cuming A."/>
            <person name="Hasebe M."/>
            <person name="Lucas S."/>
            <person name="Mishler D.B."/>
            <person name="Reski R."/>
            <person name="Grigoriev I."/>
            <person name="Quatrano R.S."/>
            <person name="Boore J.L."/>
        </authorList>
    </citation>
    <scope>NUCLEOTIDE SEQUENCE [LARGE SCALE GENOMIC DNA]</scope>
    <source>
        <strain evidence="2 3">cv. Gransden 2004</strain>
    </source>
</reference>
<dbReference type="EMBL" id="ABEU02000006">
    <property type="protein sequence ID" value="PNR51944.1"/>
    <property type="molecule type" value="Genomic_DNA"/>
</dbReference>
<dbReference type="Gramene" id="Pp3c6_270V3.2">
    <property type="protein sequence ID" value="Pp3c6_270V3.2"/>
    <property type="gene ID" value="Pp3c6_270"/>
</dbReference>
<dbReference type="PANTHER" id="PTHR31385">
    <property type="entry name" value="PUTATIVE (DUF220)-RELATED"/>
    <property type="match status" value="1"/>
</dbReference>
<evidence type="ECO:0008006" key="4">
    <source>
        <dbReference type="Google" id="ProtNLM"/>
    </source>
</evidence>
<name>A0A2K1KDT6_PHYPA</name>
<organism evidence="1">
    <name type="scientific">Physcomitrium patens</name>
    <name type="common">Spreading-leaved earth moss</name>
    <name type="synonym">Physcomitrella patens</name>
    <dbReference type="NCBI Taxonomy" id="3218"/>
    <lineage>
        <taxon>Eukaryota</taxon>
        <taxon>Viridiplantae</taxon>
        <taxon>Streptophyta</taxon>
        <taxon>Embryophyta</taxon>
        <taxon>Bryophyta</taxon>
        <taxon>Bryophytina</taxon>
        <taxon>Bryopsida</taxon>
        <taxon>Funariidae</taxon>
        <taxon>Funariales</taxon>
        <taxon>Funariaceae</taxon>
        <taxon>Physcomitrium</taxon>
    </lineage>
</organism>
<accession>A0A2K1KDT6</accession>
<reference evidence="2" key="3">
    <citation type="submission" date="2020-12" db="UniProtKB">
        <authorList>
            <consortium name="EnsemblPlants"/>
        </authorList>
    </citation>
    <scope>IDENTIFICATION</scope>
</reference>
<dbReference type="Gene3D" id="3.30.530.20">
    <property type="match status" value="1"/>
</dbReference>
<dbReference type="SUPFAM" id="SSF55961">
    <property type="entry name" value="Bet v1-like"/>
    <property type="match status" value="1"/>
</dbReference>
<sequence>MRTPVLARVYLMDLVPCSFTLQWVMVFRNCRRTLRVGDGVLRSSARGKELRLGDDKLVAKDPTDRMPHEEKSMKFNWVRSKNDKEEKVLEGVENGGKSAYSDEAWKPAEMLYEPPLLQVTQPKGSFCTIDCRFATTLEPDGVYDILTDPNNHRVFKNIKEVIYRKVLEDDGNRQVVEVEQLGRWKFLFLSGTFPTRVMIEQKRQEKTIVFDLAKQGGIMKKFTGSWKIEPMRASEAASQNVSTSVGVETEPGSDPILGSWITFQQVVEPSIKPPWPLSNYIRGVSDKIVREMLADLQQECQRLTELRKTSTSASKVVANAQPSSS</sequence>
<dbReference type="Gramene" id="Pp3c6_270V3.1">
    <property type="protein sequence ID" value="Pp3c6_270V3.1"/>
    <property type="gene ID" value="Pp3c6_270"/>
</dbReference>
<dbReference type="Proteomes" id="UP000006727">
    <property type="component" value="Chromosome 6"/>
</dbReference>
<dbReference type="InParanoid" id="A0A2K1KDT6"/>
<reference evidence="1 3" key="2">
    <citation type="journal article" date="2018" name="Plant J.">
        <title>The Physcomitrella patens chromosome-scale assembly reveals moss genome structure and evolution.</title>
        <authorList>
            <person name="Lang D."/>
            <person name="Ullrich K.K."/>
            <person name="Murat F."/>
            <person name="Fuchs J."/>
            <person name="Jenkins J."/>
            <person name="Haas F.B."/>
            <person name="Piednoel M."/>
            <person name="Gundlach H."/>
            <person name="Van Bel M."/>
            <person name="Meyberg R."/>
            <person name="Vives C."/>
            <person name="Morata J."/>
            <person name="Symeonidi A."/>
            <person name="Hiss M."/>
            <person name="Muchero W."/>
            <person name="Kamisugi Y."/>
            <person name="Saleh O."/>
            <person name="Blanc G."/>
            <person name="Decker E.L."/>
            <person name="van Gessel N."/>
            <person name="Grimwood J."/>
            <person name="Hayes R.D."/>
            <person name="Graham S.W."/>
            <person name="Gunter L.E."/>
            <person name="McDaniel S.F."/>
            <person name="Hoernstein S.N.W."/>
            <person name="Larsson A."/>
            <person name="Li F.W."/>
            <person name="Perroud P.F."/>
            <person name="Phillips J."/>
            <person name="Ranjan P."/>
            <person name="Rokshar D.S."/>
            <person name="Rothfels C.J."/>
            <person name="Schneider L."/>
            <person name="Shu S."/>
            <person name="Stevenson D.W."/>
            <person name="Thummler F."/>
            <person name="Tillich M."/>
            <person name="Villarreal Aguilar J.C."/>
            <person name="Widiez T."/>
            <person name="Wong G.K."/>
            <person name="Wymore A."/>
            <person name="Zhang Y."/>
            <person name="Zimmer A.D."/>
            <person name="Quatrano R.S."/>
            <person name="Mayer K.F.X."/>
            <person name="Goodstein D."/>
            <person name="Casacuberta J.M."/>
            <person name="Vandepoele K."/>
            <person name="Reski R."/>
            <person name="Cuming A.C."/>
            <person name="Tuskan G.A."/>
            <person name="Maumus F."/>
            <person name="Salse J."/>
            <person name="Schmutz J."/>
            <person name="Rensing S.A."/>
        </authorList>
    </citation>
    <scope>NUCLEOTIDE SEQUENCE [LARGE SCALE GENOMIC DNA]</scope>
    <source>
        <strain evidence="2 3">cv. Gransden 2004</strain>
    </source>
</reference>
<dbReference type="EnsemblPlants" id="Pp3c6_270V3.2">
    <property type="protein sequence ID" value="Pp3c6_270V3.2"/>
    <property type="gene ID" value="Pp3c6_270"/>
</dbReference>
<keyword evidence="3" id="KW-1185">Reference proteome</keyword>
<evidence type="ECO:0000313" key="1">
    <source>
        <dbReference type="EMBL" id="PNR51944.1"/>
    </source>
</evidence>
<dbReference type="PaxDb" id="3218-PP1S309_61V6.1"/>
<dbReference type="EnsemblPlants" id="Pp3c6_270V3.1">
    <property type="protein sequence ID" value="Pp3c6_270V3.1"/>
    <property type="gene ID" value="Pp3c6_270"/>
</dbReference>
<evidence type="ECO:0000313" key="2">
    <source>
        <dbReference type="EnsemblPlants" id="Pp3c6_270V3.1"/>
    </source>
</evidence>
<evidence type="ECO:0000313" key="3">
    <source>
        <dbReference type="Proteomes" id="UP000006727"/>
    </source>
</evidence>
<gene>
    <name evidence="1" type="ORF">PHYPA_008318</name>
</gene>
<dbReference type="OMA" id="DVMNMER"/>
<dbReference type="PANTHER" id="PTHR31385:SF15">
    <property type="entry name" value="COENZYME Q-BINDING PROTEIN COQ10 START DOMAIN-CONTAINING PROTEIN"/>
    <property type="match status" value="1"/>
</dbReference>
<dbReference type="AlphaFoldDB" id="A0A2K1KDT6"/>
<protein>
    <recommendedName>
        <fullName evidence="4">Coenzyme Q-binding protein COQ10 START domain-containing protein</fullName>
    </recommendedName>
</protein>
<proteinExistence type="predicted"/>
<dbReference type="InterPro" id="IPR023393">
    <property type="entry name" value="START-like_dom_sf"/>
</dbReference>